<sequence>MALLSTSGVIVTLCILLGLYVITSRNSKAQSRAPFGAEIYAEDVLEDAVLEAIKHQDAGGSLHPSGEPAPASSTPIVPSPRVPVGKRGRLAIFGGAAFLFLSALIMALVAAFSSVSWWVPVSLLAFSALMLGLLRFWAVQDRNRSRSLSALHRSEIHGARGPESTRDVSVELKHAPLVTERSRQALPVNHAVKALRAARTQHVPRRAPLEPLPLTASGEMPTRLRLDDELPHSGWQPVEVPRPTYLDAEVVHAVTPGPLQRNTAPKSRSKTLAQAASFDLDDVLRRRRA</sequence>
<protein>
    <submittedName>
        <fullName evidence="3">Uncharacterized protein</fullName>
    </submittedName>
</protein>
<feature type="region of interest" description="Disordered" evidence="1">
    <location>
        <begin position="256"/>
        <end position="281"/>
    </location>
</feature>
<gene>
    <name evidence="3" type="ORF">GCM10023352_05560</name>
</gene>
<evidence type="ECO:0000256" key="1">
    <source>
        <dbReference type="SAM" id="MobiDB-lite"/>
    </source>
</evidence>
<keyword evidence="2" id="KW-0472">Membrane</keyword>
<organism evidence="3 4">
    <name type="scientific">Rothia endophytica</name>
    <dbReference type="NCBI Taxonomy" id="1324766"/>
    <lineage>
        <taxon>Bacteria</taxon>
        <taxon>Bacillati</taxon>
        <taxon>Actinomycetota</taxon>
        <taxon>Actinomycetes</taxon>
        <taxon>Micrococcales</taxon>
        <taxon>Micrococcaceae</taxon>
        <taxon>Rothia</taxon>
    </lineage>
</organism>
<feature type="region of interest" description="Disordered" evidence="1">
    <location>
        <begin position="58"/>
        <end position="80"/>
    </location>
</feature>
<comment type="caution">
    <text evidence="3">The sequence shown here is derived from an EMBL/GenBank/DDBJ whole genome shotgun (WGS) entry which is preliminary data.</text>
</comment>
<keyword evidence="2" id="KW-1133">Transmembrane helix</keyword>
<feature type="transmembrane region" description="Helical" evidence="2">
    <location>
        <begin position="117"/>
        <end position="138"/>
    </location>
</feature>
<dbReference type="EMBL" id="BAABKP010000001">
    <property type="protein sequence ID" value="GAA4790432.1"/>
    <property type="molecule type" value="Genomic_DNA"/>
</dbReference>
<reference evidence="4" key="1">
    <citation type="journal article" date="2019" name="Int. J. Syst. Evol. Microbiol.">
        <title>The Global Catalogue of Microorganisms (GCM) 10K type strain sequencing project: providing services to taxonomists for standard genome sequencing and annotation.</title>
        <authorList>
            <consortium name="The Broad Institute Genomics Platform"/>
            <consortium name="The Broad Institute Genome Sequencing Center for Infectious Disease"/>
            <person name="Wu L."/>
            <person name="Ma J."/>
        </authorList>
    </citation>
    <scope>NUCLEOTIDE SEQUENCE [LARGE SCALE GENOMIC DNA]</scope>
    <source>
        <strain evidence="4">JCM 18541</strain>
    </source>
</reference>
<dbReference type="Proteomes" id="UP001500187">
    <property type="component" value="Unassembled WGS sequence"/>
</dbReference>
<dbReference type="RefSeq" id="WP_345444460.1">
    <property type="nucleotide sequence ID" value="NZ_BAABKP010000001.1"/>
</dbReference>
<evidence type="ECO:0000256" key="2">
    <source>
        <dbReference type="SAM" id="Phobius"/>
    </source>
</evidence>
<feature type="transmembrane region" description="Helical" evidence="2">
    <location>
        <begin position="6"/>
        <end position="23"/>
    </location>
</feature>
<name>A0ABP9B4D1_9MICC</name>
<keyword evidence="4" id="KW-1185">Reference proteome</keyword>
<keyword evidence="2" id="KW-0812">Transmembrane</keyword>
<evidence type="ECO:0000313" key="3">
    <source>
        <dbReference type="EMBL" id="GAA4790432.1"/>
    </source>
</evidence>
<evidence type="ECO:0000313" key="4">
    <source>
        <dbReference type="Proteomes" id="UP001500187"/>
    </source>
</evidence>
<feature type="transmembrane region" description="Helical" evidence="2">
    <location>
        <begin position="90"/>
        <end position="111"/>
    </location>
</feature>
<proteinExistence type="predicted"/>
<feature type="compositionally biased region" description="Polar residues" evidence="1">
    <location>
        <begin position="260"/>
        <end position="274"/>
    </location>
</feature>
<accession>A0ABP9B4D1</accession>